<dbReference type="Proteomes" id="UP000242496">
    <property type="component" value="Unassembled WGS sequence"/>
</dbReference>
<dbReference type="EMBL" id="FPBJ01000020">
    <property type="protein sequence ID" value="SFU71926.1"/>
    <property type="molecule type" value="Genomic_DNA"/>
</dbReference>
<dbReference type="STRING" id="351659.SAMN05421784_12059"/>
<dbReference type="Pfam" id="PF18766">
    <property type="entry name" value="SWI2_SNF2"/>
    <property type="match status" value="1"/>
</dbReference>
<proteinExistence type="predicted"/>
<name>A0A1I7IGC0_9GAMM</name>
<dbReference type="SUPFAM" id="SSF116734">
    <property type="entry name" value="DNA methylase specificity domain"/>
    <property type="match status" value="1"/>
</dbReference>
<dbReference type="PANTHER" id="PTHR42927">
    <property type="entry name" value="HELICASE SUPERFAMILY 1 AND 2 DOMAIN-CONTAINING PROTEIN"/>
    <property type="match status" value="1"/>
</dbReference>
<dbReference type="GO" id="GO:0003677">
    <property type="term" value="F:DNA binding"/>
    <property type="evidence" value="ECO:0007669"/>
    <property type="project" value="UniProtKB-KW"/>
</dbReference>
<dbReference type="AlphaFoldDB" id="A0A1I7IGC0"/>
<organism evidence="4 5">
    <name type="scientific">Xenorhabdus koppenhoeferi</name>
    <dbReference type="NCBI Taxonomy" id="351659"/>
    <lineage>
        <taxon>Bacteria</taxon>
        <taxon>Pseudomonadati</taxon>
        <taxon>Pseudomonadota</taxon>
        <taxon>Gammaproteobacteria</taxon>
        <taxon>Enterobacterales</taxon>
        <taxon>Morganellaceae</taxon>
        <taxon>Xenorhabdus</taxon>
    </lineage>
</organism>
<dbReference type="Gene3D" id="3.90.220.20">
    <property type="entry name" value="DNA methylase specificity domains"/>
    <property type="match status" value="1"/>
</dbReference>
<protein>
    <recommendedName>
        <fullName evidence="3">SWI2/SNF2 ATPase domain-containing protein</fullName>
    </recommendedName>
</protein>
<reference evidence="5" key="1">
    <citation type="submission" date="2016-10" db="EMBL/GenBank/DDBJ databases">
        <authorList>
            <person name="Varghese N."/>
            <person name="Submissions S."/>
        </authorList>
    </citation>
    <scope>NUCLEOTIDE SEQUENCE [LARGE SCALE GENOMIC DNA]</scope>
    <source>
        <strain evidence="5">DSM 18168</strain>
    </source>
</reference>
<dbReference type="PANTHER" id="PTHR42927:SF1">
    <property type="entry name" value="HELICASE SUPERFAMILY 1 AND 2 DOMAIN-CONTAINING PROTEIN"/>
    <property type="match status" value="1"/>
</dbReference>
<gene>
    <name evidence="4" type="ORF">SAMN05421784_12059</name>
</gene>
<dbReference type="SUPFAM" id="SSF52540">
    <property type="entry name" value="P-loop containing nucleoside triphosphate hydrolases"/>
    <property type="match status" value="1"/>
</dbReference>
<keyword evidence="5" id="KW-1185">Reference proteome</keyword>
<evidence type="ECO:0000256" key="2">
    <source>
        <dbReference type="ARBA" id="ARBA00023125"/>
    </source>
</evidence>
<sequence>MSKYQAYPEYKDSGVEWLRSIPSHWEAKPLKFICTYNDEVIADSTRQDVELEYVDIGSVSVLSGISHVETIIFGEAPSRARRIVRDGDVIVSTVRTYLDDQLQETIYQFEHKDGVVVRINHKEGNGSKSEKLAAALKTSQPIIIVTIQTFPFVIKAIENSTSLKERRYAVIADEAHSSQTGTTAGKLKEVLMKEEAGEIEPSSEDTINAMVAARSGSSNLSYYAFTATPKPKTIELFGRLPNPDLPASKQNKPEAYHIYSMRQAIEEGFILDVLKNYTNYKCSGQEL</sequence>
<evidence type="ECO:0000259" key="3">
    <source>
        <dbReference type="Pfam" id="PF18766"/>
    </source>
</evidence>
<evidence type="ECO:0000313" key="5">
    <source>
        <dbReference type="Proteomes" id="UP000242496"/>
    </source>
</evidence>
<dbReference type="InterPro" id="IPR040980">
    <property type="entry name" value="SWI2_SNF2"/>
</dbReference>
<evidence type="ECO:0000313" key="4">
    <source>
        <dbReference type="EMBL" id="SFU71926.1"/>
    </source>
</evidence>
<evidence type="ECO:0000256" key="1">
    <source>
        <dbReference type="ARBA" id="ARBA00022747"/>
    </source>
</evidence>
<dbReference type="GO" id="GO:0009307">
    <property type="term" value="P:DNA restriction-modification system"/>
    <property type="evidence" value="ECO:0007669"/>
    <property type="project" value="UniProtKB-KW"/>
</dbReference>
<dbReference type="InterPro" id="IPR027417">
    <property type="entry name" value="P-loop_NTPase"/>
</dbReference>
<dbReference type="InterPro" id="IPR044946">
    <property type="entry name" value="Restrct_endonuc_typeI_TRD_sf"/>
</dbReference>
<keyword evidence="2" id="KW-0238">DNA-binding</keyword>
<feature type="domain" description="SWI2/SNF2 ATPase" evidence="3">
    <location>
        <begin position="85"/>
        <end position="274"/>
    </location>
</feature>
<keyword evidence="1" id="KW-0680">Restriction system</keyword>
<accession>A0A1I7IGC0</accession>